<feature type="domain" description="EGF-like" evidence="6">
    <location>
        <begin position="357"/>
        <end position="408"/>
    </location>
</feature>
<keyword evidence="5" id="KW-1133">Transmembrane helix</keyword>
<evidence type="ECO:0000313" key="7">
    <source>
        <dbReference type="EMBL" id="KER31401.1"/>
    </source>
</evidence>
<feature type="domain" description="EGF-like" evidence="6">
    <location>
        <begin position="264"/>
        <end position="308"/>
    </location>
</feature>
<dbReference type="PANTHER" id="PTHR24049">
    <property type="entry name" value="CRUMBS FAMILY MEMBER"/>
    <property type="match status" value="1"/>
</dbReference>
<dbReference type="Gene3D" id="2.20.100.10">
    <property type="entry name" value="Thrombospondin type-1 (TSP1) repeat"/>
    <property type="match status" value="1"/>
</dbReference>
<dbReference type="CDD" id="cd00054">
    <property type="entry name" value="EGF_CA"/>
    <property type="match status" value="2"/>
</dbReference>
<evidence type="ECO:0000256" key="4">
    <source>
        <dbReference type="PROSITE-ProRule" id="PRU00076"/>
    </source>
</evidence>
<evidence type="ECO:0000256" key="5">
    <source>
        <dbReference type="SAM" id="Phobius"/>
    </source>
</evidence>
<organism evidence="7 8">
    <name type="scientific">Opisthorchis viverrini</name>
    <name type="common">Southeast Asian liver fluke</name>
    <dbReference type="NCBI Taxonomy" id="6198"/>
    <lineage>
        <taxon>Eukaryota</taxon>
        <taxon>Metazoa</taxon>
        <taxon>Spiralia</taxon>
        <taxon>Lophotrochozoa</taxon>
        <taxon>Platyhelminthes</taxon>
        <taxon>Trematoda</taxon>
        <taxon>Digenea</taxon>
        <taxon>Opisthorchiida</taxon>
        <taxon>Opisthorchiata</taxon>
        <taxon>Opisthorchiidae</taxon>
        <taxon>Opisthorchis</taxon>
    </lineage>
</organism>
<dbReference type="EMBL" id="KL596646">
    <property type="protein sequence ID" value="KER31401.1"/>
    <property type="molecule type" value="Genomic_DNA"/>
</dbReference>
<keyword evidence="8" id="KW-1185">Reference proteome</keyword>
<keyword evidence="1 4" id="KW-0245">EGF-like domain</keyword>
<name>A0A074ZW91_OPIVI</name>
<dbReference type="GeneID" id="20316504"/>
<keyword evidence="2" id="KW-0677">Repeat</keyword>
<dbReference type="InterPro" id="IPR051022">
    <property type="entry name" value="Notch_Cell-Fate_Det"/>
</dbReference>
<dbReference type="InterPro" id="IPR000884">
    <property type="entry name" value="TSP1_rpt"/>
</dbReference>
<dbReference type="RefSeq" id="XP_009164794.1">
    <property type="nucleotide sequence ID" value="XM_009166530.1"/>
</dbReference>
<keyword evidence="3 4" id="KW-1015">Disulfide bond</keyword>
<feature type="transmembrane region" description="Helical" evidence="5">
    <location>
        <begin position="543"/>
        <end position="565"/>
    </location>
</feature>
<dbReference type="KEGG" id="ovi:T265_02316"/>
<keyword evidence="5" id="KW-0472">Membrane</keyword>
<dbReference type="InterPro" id="IPR001881">
    <property type="entry name" value="EGF-like_Ca-bd_dom"/>
</dbReference>
<dbReference type="SMART" id="SM00181">
    <property type="entry name" value="EGF"/>
    <property type="match status" value="3"/>
</dbReference>
<comment type="caution">
    <text evidence="4">Lacks conserved residue(s) required for the propagation of feature annotation.</text>
</comment>
<dbReference type="PROSITE" id="PS50092">
    <property type="entry name" value="TSP1"/>
    <property type="match status" value="1"/>
</dbReference>
<dbReference type="Proteomes" id="UP000054324">
    <property type="component" value="Unassembled WGS sequence"/>
</dbReference>
<evidence type="ECO:0000259" key="6">
    <source>
        <dbReference type="PROSITE" id="PS50026"/>
    </source>
</evidence>
<dbReference type="CTD" id="20316504"/>
<dbReference type="GO" id="GO:0005509">
    <property type="term" value="F:calcium ion binding"/>
    <property type="evidence" value="ECO:0007669"/>
    <property type="project" value="InterPro"/>
</dbReference>
<dbReference type="PROSITE" id="PS01186">
    <property type="entry name" value="EGF_2"/>
    <property type="match status" value="1"/>
</dbReference>
<evidence type="ECO:0000313" key="8">
    <source>
        <dbReference type="Proteomes" id="UP000054324"/>
    </source>
</evidence>
<feature type="disulfide bond" evidence="4">
    <location>
        <begin position="298"/>
        <end position="307"/>
    </location>
</feature>
<dbReference type="PROSITE" id="PS50026">
    <property type="entry name" value="EGF_3"/>
    <property type="match status" value="2"/>
</dbReference>
<proteinExistence type="predicted"/>
<dbReference type="OrthoDB" id="10050940at2759"/>
<evidence type="ECO:0000256" key="1">
    <source>
        <dbReference type="ARBA" id="ARBA00022536"/>
    </source>
</evidence>
<keyword evidence="5" id="KW-0812">Transmembrane</keyword>
<evidence type="ECO:0000256" key="3">
    <source>
        <dbReference type="ARBA" id="ARBA00023157"/>
    </source>
</evidence>
<dbReference type="InterPro" id="IPR036383">
    <property type="entry name" value="TSP1_rpt_sf"/>
</dbReference>
<dbReference type="SMART" id="SM00209">
    <property type="entry name" value="TSP1"/>
    <property type="match status" value="1"/>
</dbReference>
<evidence type="ECO:0000256" key="2">
    <source>
        <dbReference type="ARBA" id="ARBA00022737"/>
    </source>
</evidence>
<dbReference type="Pfam" id="PF00090">
    <property type="entry name" value="TSP_1"/>
    <property type="match status" value="1"/>
</dbReference>
<dbReference type="SUPFAM" id="SSF57196">
    <property type="entry name" value="EGF/Laminin"/>
    <property type="match status" value="2"/>
</dbReference>
<dbReference type="AlphaFoldDB" id="A0A074ZW91"/>
<sequence length="587" mass="67108">MPGSRVARYEPFLNHSEELAIPLAVTSKDMTRQPRLQLILTVIQLSYMLGYMEGTDTRIKIVYPSHWHQSRTAFGFPFHFKAFYMPVLADWKTSAPTLKSWQYLSTAHYEIPRYVKEGYWIPQAFKSYCTKEAASKSYAETIHAFTHEDFSKDTQDSIRQHFTLSGKYYDQGYFTVLYYLLNICQCLRNRLTDLHCPNPCWRPNACSSVQHSTGVCHVVSDPTLRLQIHHRLRSSLRGIYDLDHRCDCDRNYVFNRTENKCIQMKTECSPNDCYNGGLCESLPVNRRGIGGMTYVCHCPPAWQGPLCEEVRNPCKLSHFLCEPYQCVRDVNNRFKGYACTCPPGTRSMSHTNPRCVNINECKELTSPCLNGGICVDREPPAANAPVKEGEPYGYACLCRFGYTGARCERPPPRLHWSGWSRWSKCSASCGLGYHTRYRTCPLPNRCDGRRTETGRCLGAVTYCSDVVGDSALIPYGLGTQTVQSWDIGWTASEDRNLDDAFFWSETEDGWPSLYYVTEGFQVADILTWTKLSQLSRQWSITQLMIFHAVVLGLVTVPILLIFLAISRTLQSFVRRHKKSSQEGSEDK</sequence>
<dbReference type="PROSITE" id="PS00022">
    <property type="entry name" value="EGF_1"/>
    <property type="match status" value="2"/>
</dbReference>
<reference evidence="7 8" key="1">
    <citation type="submission" date="2013-11" db="EMBL/GenBank/DDBJ databases">
        <title>Opisthorchis viverrini - life in the bile duct.</title>
        <authorList>
            <person name="Young N.D."/>
            <person name="Nagarajan N."/>
            <person name="Lin S.J."/>
            <person name="Korhonen P.K."/>
            <person name="Jex A.R."/>
            <person name="Hall R.S."/>
            <person name="Safavi-Hemami H."/>
            <person name="Kaewkong W."/>
            <person name="Bertrand D."/>
            <person name="Gao S."/>
            <person name="Seet Q."/>
            <person name="Wongkham S."/>
            <person name="Teh B.T."/>
            <person name="Wongkham C."/>
            <person name="Intapan P.M."/>
            <person name="Maleewong W."/>
            <person name="Yang X."/>
            <person name="Hu M."/>
            <person name="Wang Z."/>
            <person name="Hofmann A."/>
            <person name="Sternberg P.W."/>
            <person name="Tan P."/>
            <person name="Wang J."/>
            <person name="Gasser R.B."/>
        </authorList>
    </citation>
    <scope>NUCLEOTIDE SEQUENCE [LARGE SCALE GENOMIC DNA]</scope>
</reference>
<protein>
    <recommendedName>
        <fullName evidence="6">EGF-like domain-containing protein</fullName>
    </recommendedName>
</protein>
<gene>
    <name evidence="7" type="ORF">T265_02316</name>
</gene>
<accession>A0A074ZW91</accession>
<dbReference type="InterPro" id="IPR000742">
    <property type="entry name" value="EGF"/>
</dbReference>
<dbReference type="SUPFAM" id="SSF82895">
    <property type="entry name" value="TSP-1 type 1 repeat"/>
    <property type="match status" value="1"/>
</dbReference>
<feature type="disulfide bond" evidence="4">
    <location>
        <begin position="398"/>
        <end position="407"/>
    </location>
</feature>
<dbReference type="STRING" id="6198.A0A074ZW91"/>
<dbReference type="SMART" id="SM00179">
    <property type="entry name" value="EGF_CA"/>
    <property type="match status" value="1"/>
</dbReference>
<dbReference type="Gene3D" id="2.10.25.10">
    <property type="entry name" value="Laminin"/>
    <property type="match status" value="2"/>
</dbReference>